<proteinExistence type="inferred from homology"/>
<keyword evidence="3" id="KW-0234">DNA repair</keyword>
<feature type="region of interest" description="Disordered" evidence="4">
    <location>
        <begin position="551"/>
        <end position="609"/>
    </location>
</feature>
<accession>A0A7T2U3M8</accession>
<dbReference type="AlphaFoldDB" id="A0A7U4P519"/>
<dbReference type="HAMAP" id="MF_01487">
    <property type="entry name" value="RecD"/>
    <property type="match status" value="1"/>
</dbReference>
<feature type="compositionally biased region" description="Basic and acidic residues" evidence="4">
    <location>
        <begin position="470"/>
        <end position="498"/>
    </location>
</feature>
<dbReference type="RefSeq" id="WP_043282531.1">
    <property type="nucleotide sequence ID" value="NZ_CP013380.1"/>
</dbReference>
<evidence type="ECO:0000313" key="6">
    <source>
        <dbReference type="Proteomes" id="UP000594943"/>
    </source>
</evidence>
<comment type="miscellaneous">
    <text evidence="3">In the RecBCD complex, RecB has a slow 3'-5' helicase, an exonuclease activity and loads RecA onto ssDNA, RecD has a fast 5'-3' helicase activity, while RecC stimulates the ATPase and processivity of the RecB helicase and contributes to recognition of the Chi site.</text>
</comment>
<dbReference type="InterPro" id="IPR006344">
    <property type="entry name" value="RecD"/>
</dbReference>
<keyword evidence="3" id="KW-0378">Hydrolase</keyword>
<sequence>MSVVDERFAWTGGLADRLPEPADFGLALAEGFARRIGMLSRRVGASAAAARWAARAAFAASRATAAGHVCVSLRALAQRYDEPFADVRDALAASGVTAFDGIARGAECPLVVDRDGRLYLARYFDYETRLANALVARARSGGAAAGGAGELAPDALGERLVRYFGPQKERGVDWQRVAALVALTGRVTIVSGGPGTGKTTTVVGVIACLLDAHRDLRIALAAPTGKAAQRMQEALHARAGSLPAELATRLPRTSYTLHRLLGGGPGGRFAHHRDNPLPYDLVVVDEASMIDVALAAHLLDALAPNARLVLLGDKDQLAAVEAGAVFAELSARPGFSSATCATIARALGIGEAEFVAALPDGFVLDAADAANAGVSPDARAASVASGATARGAAGAVAPAARSTAAVAAAKVAPEAAAQRAPAPRTGRRGGGRDSKRGVDDAQGSLFAFDDEDAFGVDESGVDMPGVGRPNLDHRDGRASPDVTRSRRDALPVRARPDSPDAPGIETATHMHAQTGEAIPADLPWDASSAEPAAWIEAGELEWLDNAVFSSPERASTDAGSGEQRPATATAAGAGARTPAGRAPAARAEADIEPQASTSALPAGAASPDVPSAAPLTDCVVWLERNYRFGLDSPIGRLSLAIRRGAVQDALDALSTADDAAARFRDDGGATLSAATVEQLAQGFAGYAAALRDALAAPDPDPLPLFDVLNRFRVLCATRTGARGADEVNALVAAEVRRAVRVPLALGAHWFAGRPVMVTRNDYALGLFNGDIGIALPDARGALRVWFHGADGRARAVSPAALPPHDTAFALTVHKSQGSEFDDAALILPASFNRVLSRELVYTAITRARSRVQVIGSRSVLALAIATRTARDSGLAARIADALRVRQEGAR</sequence>
<comment type="subunit">
    <text evidence="3">Heterotrimer of RecB, RecC and RecD. All subunits contribute to DNA-binding.</text>
</comment>
<feature type="compositionally biased region" description="Low complexity" evidence="4">
    <location>
        <begin position="412"/>
        <end position="424"/>
    </location>
</feature>
<feature type="region of interest" description="Disordered" evidence="4">
    <location>
        <begin position="456"/>
        <end position="505"/>
    </location>
</feature>
<reference evidence="5 6" key="1">
    <citation type="submission" date="2020-12" db="EMBL/GenBank/DDBJ databases">
        <title>FDA dAtabase for Regulatory Grade micrObial Sequences (FDA-ARGOS): Supporting development and validation of Infectious Disease Dx tests.</title>
        <authorList>
            <person name="Nelson B."/>
            <person name="Plummer A."/>
            <person name="Tallon L."/>
            <person name="Sadzewicz L."/>
            <person name="Zhao X."/>
            <person name="Boylan J."/>
            <person name="Ott S."/>
            <person name="Bowen H."/>
            <person name="Vavikolanu K."/>
            <person name="Mehta A."/>
            <person name="Aluvathingal J."/>
            <person name="Nadendla S."/>
            <person name="Myers T."/>
            <person name="Yan Y."/>
            <person name="Sichtig H."/>
        </authorList>
    </citation>
    <scope>NUCLEOTIDE SEQUENCE [LARGE SCALE GENOMIC DNA]</scope>
    <source>
        <strain evidence="5 6">FDAARGOS_899</strain>
    </source>
</reference>
<comment type="similarity">
    <text evidence="3">Belongs to the RecD family.</text>
</comment>
<dbReference type="InterPro" id="IPR027417">
    <property type="entry name" value="P-loop_NTPase"/>
</dbReference>
<dbReference type="KEGG" id="bhg:I6G56_08095"/>
<evidence type="ECO:0000313" key="5">
    <source>
        <dbReference type="EMBL" id="QPS45004.1"/>
    </source>
</evidence>
<comment type="function">
    <text evidence="3">A helicase/nuclease that prepares dsDNA breaks (DSB) for recombinational DNA repair. Binds to DSBs and unwinds DNA via a highly rapid and processive ATP-dependent bidirectional helicase activity. Unwinds dsDNA until it encounters a Chi (crossover hotspot instigator) sequence from the 3' direction. Cuts ssDNA a few nucleotides 3' to the Chi site. The properties and activities of the enzyme are changed at Chi. The Chi-altered holoenzyme produces a long 3'-ssDNA overhang and facilitates RecA-binding to the ssDNA for homologous DNA recombination and repair. Holoenzyme degrades any linearized DNA that is unable to undergo homologous recombination. In the holoenzyme this subunit has ssDNA-dependent ATPase and 5'-3' helicase activity. When added to pre-assembled RecBC greatly stimulates nuclease activity and augments holoenzyme processivity. Negatively regulates the RecA-loading ability of RecBCD.</text>
</comment>
<keyword evidence="3" id="KW-0540">Nuclease</keyword>
<dbReference type="CDD" id="cd17933">
    <property type="entry name" value="DEXSc_RecD-like"/>
    <property type="match status" value="1"/>
</dbReference>
<dbReference type="CDD" id="cd18809">
    <property type="entry name" value="SF1_C_RecD"/>
    <property type="match status" value="1"/>
</dbReference>
<feature type="region of interest" description="Disordered" evidence="4">
    <location>
        <begin position="412"/>
        <end position="439"/>
    </location>
</feature>
<dbReference type="EMBL" id="CP065686">
    <property type="protein sequence ID" value="QPS45004.1"/>
    <property type="molecule type" value="Genomic_DNA"/>
</dbReference>
<dbReference type="GO" id="GO:0005524">
    <property type="term" value="F:ATP binding"/>
    <property type="evidence" value="ECO:0007669"/>
    <property type="project" value="UniProtKB-UniRule"/>
</dbReference>
<dbReference type="Gene3D" id="2.30.30.940">
    <property type="match status" value="1"/>
</dbReference>
<evidence type="ECO:0000256" key="4">
    <source>
        <dbReference type="SAM" id="MobiDB-lite"/>
    </source>
</evidence>
<name>A0A7U4P519_9BURK</name>
<dbReference type="Gene3D" id="3.40.50.300">
    <property type="entry name" value="P-loop containing nucleotide triphosphate hydrolases"/>
    <property type="match status" value="3"/>
</dbReference>
<evidence type="ECO:0000256" key="2">
    <source>
        <dbReference type="ARBA" id="ARBA00022840"/>
    </source>
</evidence>
<keyword evidence="3" id="KW-0269">Exonuclease</keyword>
<dbReference type="PANTHER" id="PTHR43788">
    <property type="entry name" value="DNA2/NAM7 HELICASE FAMILY MEMBER"/>
    <property type="match status" value="1"/>
</dbReference>
<organism evidence="5 6">
    <name type="scientific">Burkholderia humptydooensis</name>
    <dbReference type="NCBI Taxonomy" id="430531"/>
    <lineage>
        <taxon>Bacteria</taxon>
        <taxon>Pseudomonadati</taxon>
        <taxon>Pseudomonadota</taxon>
        <taxon>Betaproteobacteria</taxon>
        <taxon>Burkholderiales</taxon>
        <taxon>Burkholderiaceae</taxon>
        <taxon>Burkholderia</taxon>
        <taxon>pseudomallei group</taxon>
    </lineage>
</organism>
<feature type="compositionally biased region" description="Basic and acidic residues" evidence="4">
    <location>
        <begin position="430"/>
        <end position="439"/>
    </location>
</feature>
<dbReference type="GO" id="GO:0008854">
    <property type="term" value="F:exodeoxyribonuclease V activity"/>
    <property type="evidence" value="ECO:0007669"/>
    <property type="project" value="InterPro"/>
</dbReference>
<protein>
    <recommendedName>
        <fullName evidence="3">RecBCD enzyme subunit RecD</fullName>
        <ecNumber evidence="3">5.6.2.3</ecNumber>
    </recommendedName>
    <alternativeName>
        <fullName evidence="3">DNA 5'-3' helicase subunit RecD</fullName>
    </alternativeName>
    <alternativeName>
        <fullName evidence="3">Exonuclease V subunit RecD</fullName>
        <shortName evidence="3">ExoV subunit RecD</shortName>
    </alternativeName>
    <alternativeName>
        <fullName evidence="3">Helicase/nuclease RecBCD subunit RecD</fullName>
    </alternativeName>
</protein>
<accession>A0A7U4P519</accession>
<dbReference type="Proteomes" id="UP000594943">
    <property type="component" value="Chromosome 1"/>
</dbReference>
<dbReference type="GO" id="GO:0017116">
    <property type="term" value="F:single-stranded DNA helicase activity"/>
    <property type="evidence" value="ECO:0007669"/>
    <property type="project" value="TreeGrafter"/>
</dbReference>
<keyword evidence="3" id="KW-0227">DNA damage</keyword>
<evidence type="ECO:0000256" key="3">
    <source>
        <dbReference type="HAMAP-Rule" id="MF_01487"/>
    </source>
</evidence>
<feature type="binding site" evidence="3">
    <location>
        <begin position="192"/>
        <end position="199"/>
    </location>
    <ligand>
        <name>ATP</name>
        <dbReference type="ChEBI" id="CHEBI:30616"/>
    </ligand>
</feature>
<dbReference type="InterPro" id="IPR027785">
    <property type="entry name" value="UvrD-like_helicase_C"/>
</dbReference>
<dbReference type="PANTHER" id="PTHR43788:SF6">
    <property type="entry name" value="DNA HELICASE B"/>
    <property type="match status" value="1"/>
</dbReference>
<keyword evidence="3" id="KW-0238">DNA-binding</keyword>
<dbReference type="SUPFAM" id="SSF52540">
    <property type="entry name" value="P-loop containing nucleoside triphosphate hydrolases"/>
    <property type="match status" value="2"/>
</dbReference>
<dbReference type="PROSITE" id="PS51192">
    <property type="entry name" value="HELICASE_ATP_BIND_1"/>
    <property type="match status" value="1"/>
</dbReference>
<dbReference type="GO" id="GO:0043139">
    <property type="term" value="F:5'-3' DNA helicase activity"/>
    <property type="evidence" value="ECO:0007669"/>
    <property type="project" value="UniProtKB-UniRule"/>
</dbReference>
<dbReference type="GO" id="GO:0003677">
    <property type="term" value="F:DNA binding"/>
    <property type="evidence" value="ECO:0007669"/>
    <property type="project" value="UniProtKB-UniRule"/>
</dbReference>
<dbReference type="Pfam" id="PF13245">
    <property type="entry name" value="AAA_19"/>
    <property type="match status" value="1"/>
</dbReference>
<dbReference type="InterPro" id="IPR050534">
    <property type="entry name" value="Coronavir_polyprotein_1ab"/>
</dbReference>
<dbReference type="Pfam" id="PF13538">
    <property type="entry name" value="UvrD_C_2"/>
    <property type="match status" value="1"/>
</dbReference>
<keyword evidence="1 3" id="KW-0547">Nucleotide-binding</keyword>
<dbReference type="GO" id="GO:0009338">
    <property type="term" value="C:exodeoxyribonuclease V complex"/>
    <property type="evidence" value="ECO:0007669"/>
    <property type="project" value="InterPro"/>
</dbReference>
<gene>
    <name evidence="3" type="primary">recD</name>
    <name evidence="5" type="ORF">I6G56_08095</name>
</gene>
<dbReference type="EC" id="5.6.2.3" evidence="3"/>
<keyword evidence="2 3" id="KW-0067">ATP-binding</keyword>
<keyword evidence="3" id="KW-0413">Isomerase</keyword>
<evidence type="ECO:0000256" key="1">
    <source>
        <dbReference type="ARBA" id="ARBA00022741"/>
    </source>
</evidence>
<comment type="catalytic activity">
    <reaction evidence="3">
        <text>ATP + H2O = ADP + phosphate + H(+)</text>
        <dbReference type="Rhea" id="RHEA:13065"/>
        <dbReference type="ChEBI" id="CHEBI:15377"/>
        <dbReference type="ChEBI" id="CHEBI:15378"/>
        <dbReference type="ChEBI" id="CHEBI:30616"/>
        <dbReference type="ChEBI" id="CHEBI:43474"/>
        <dbReference type="ChEBI" id="CHEBI:456216"/>
        <dbReference type="EC" id="5.6.2.3"/>
    </reaction>
</comment>
<keyword evidence="3" id="KW-0347">Helicase</keyword>
<dbReference type="InterPro" id="IPR014001">
    <property type="entry name" value="Helicase_ATP-bd"/>
</dbReference>
<dbReference type="GO" id="GO:0000724">
    <property type="term" value="P:double-strand break repair via homologous recombination"/>
    <property type="evidence" value="ECO:0007669"/>
    <property type="project" value="UniProtKB-UniRule"/>
</dbReference>
<feature type="compositionally biased region" description="Low complexity" evidence="4">
    <location>
        <begin position="565"/>
        <end position="586"/>
    </location>
</feature>